<dbReference type="CDD" id="cd00093">
    <property type="entry name" value="HTH_XRE"/>
    <property type="match status" value="1"/>
</dbReference>
<dbReference type="Gene3D" id="1.10.260.40">
    <property type="entry name" value="lambda repressor-like DNA-binding domains"/>
    <property type="match status" value="1"/>
</dbReference>
<keyword evidence="3" id="KW-1185">Reference proteome</keyword>
<name>A0ABU3APY1_9ACTN</name>
<dbReference type="PROSITE" id="PS50943">
    <property type="entry name" value="HTH_CROC1"/>
    <property type="match status" value="1"/>
</dbReference>
<sequence length="86" mass="9449">MSDINVWDPGSWGVIRKVRGISYCEIAKACQVHDHTPQKWFTGATAPTLSHQLKLARVLGISLEDALSGVSDPDVRSAIRYALNND</sequence>
<evidence type="ECO:0000259" key="1">
    <source>
        <dbReference type="PROSITE" id="PS50943"/>
    </source>
</evidence>
<comment type="caution">
    <text evidence="2">The sequence shown here is derived from an EMBL/GenBank/DDBJ whole genome shotgun (WGS) entry which is preliminary data.</text>
</comment>
<evidence type="ECO:0000313" key="3">
    <source>
        <dbReference type="Proteomes" id="UP001180724"/>
    </source>
</evidence>
<dbReference type="InterPro" id="IPR001387">
    <property type="entry name" value="Cro/C1-type_HTH"/>
</dbReference>
<evidence type="ECO:0000313" key="2">
    <source>
        <dbReference type="EMBL" id="MDT0611984.1"/>
    </source>
</evidence>
<dbReference type="EMBL" id="JAVRFH010000015">
    <property type="protein sequence ID" value="MDT0611984.1"/>
    <property type="molecule type" value="Genomic_DNA"/>
</dbReference>
<gene>
    <name evidence="2" type="ORF">RM812_17350</name>
</gene>
<accession>A0ABU3APY1</accession>
<dbReference type="SUPFAM" id="SSF47413">
    <property type="entry name" value="lambda repressor-like DNA-binding domains"/>
    <property type="match status" value="1"/>
</dbReference>
<organism evidence="2 3">
    <name type="scientific">Streptomyces lancefieldiae</name>
    <dbReference type="NCBI Taxonomy" id="3075520"/>
    <lineage>
        <taxon>Bacteria</taxon>
        <taxon>Bacillati</taxon>
        <taxon>Actinomycetota</taxon>
        <taxon>Actinomycetes</taxon>
        <taxon>Kitasatosporales</taxon>
        <taxon>Streptomycetaceae</taxon>
        <taxon>Streptomyces</taxon>
    </lineage>
</organism>
<proteinExistence type="predicted"/>
<protein>
    <submittedName>
        <fullName evidence="2">Helix-turn-helix transcriptional regulator</fullName>
    </submittedName>
</protein>
<dbReference type="Proteomes" id="UP001180724">
    <property type="component" value="Unassembled WGS sequence"/>
</dbReference>
<dbReference type="InterPro" id="IPR010982">
    <property type="entry name" value="Lambda_DNA-bd_dom_sf"/>
</dbReference>
<feature type="domain" description="HTH cro/C1-type" evidence="1">
    <location>
        <begin position="38"/>
        <end position="66"/>
    </location>
</feature>
<reference evidence="2" key="1">
    <citation type="submission" date="2024-05" db="EMBL/GenBank/DDBJ databases">
        <title>30 novel species of actinomycetes from the DSMZ collection.</title>
        <authorList>
            <person name="Nouioui I."/>
        </authorList>
    </citation>
    <scope>NUCLEOTIDE SEQUENCE</scope>
    <source>
        <strain evidence="2">DSM 40712</strain>
    </source>
</reference>
<dbReference type="RefSeq" id="WP_311573479.1">
    <property type="nucleotide sequence ID" value="NZ_JAVRFH010000015.1"/>
</dbReference>